<dbReference type="AlphaFoldDB" id="A0A0F8YX02"/>
<comment type="caution">
    <text evidence="1">The sequence shown here is derived from an EMBL/GenBank/DDBJ whole genome shotgun (WGS) entry which is preliminary data.</text>
</comment>
<organism evidence="1">
    <name type="scientific">marine sediment metagenome</name>
    <dbReference type="NCBI Taxonomy" id="412755"/>
    <lineage>
        <taxon>unclassified sequences</taxon>
        <taxon>metagenomes</taxon>
        <taxon>ecological metagenomes</taxon>
    </lineage>
</organism>
<reference evidence="1" key="1">
    <citation type="journal article" date="2015" name="Nature">
        <title>Complex archaea that bridge the gap between prokaryotes and eukaryotes.</title>
        <authorList>
            <person name="Spang A."/>
            <person name="Saw J.H."/>
            <person name="Jorgensen S.L."/>
            <person name="Zaremba-Niedzwiedzka K."/>
            <person name="Martijn J."/>
            <person name="Lind A.E."/>
            <person name="van Eijk R."/>
            <person name="Schleper C."/>
            <person name="Guy L."/>
            <person name="Ettema T.J."/>
        </authorList>
    </citation>
    <scope>NUCLEOTIDE SEQUENCE</scope>
</reference>
<accession>A0A0F8YX02</accession>
<evidence type="ECO:0000313" key="1">
    <source>
        <dbReference type="EMBL" id="KKK78355.1"/>
    </source>
</evidence>
<dbReference type="EMBL" id="LAZR01054524">
    <property type="protein sequence ID" value="KKK78355.1"/>
    <property type="molecule type" value="Genomic_DNA"/>
</dbReference>
<name>A0A0F8YX02_9ZZZZ</name>
<proteinExistence type="predicted"/>
<gene>
    <name evidence="1" type="ORF">LCGC14_2844360</name>
</gene>
<sequence>MIQIKTNGTLWAWGSYDLRIEVKKRLYRAGMCETLMFLSPDYGLKIER</sequence>
<protein>
    <submittedName>
        <fullName evidence="1">Uncharacterized protein</fullName>
    </submittedName>
</protein>